<accession>A0A0N7LAH6</accession>
<protein>
    <submittedName>
        <fullName evidence="2">Uncharacterized protein</fullName>
    </submittedName>
</protein>
<proteinExistence type="predicted"/>
<dbReference type="EMBL" id="CCYA01000318">
    <property type="protein sequence ID" value="CEH16610.1"/>
    <property type="molecule type" value="Genomic_DNA"/>
</dbReference>
<sequence length="198" mass="19635">MAPNVGDAGPRPASGDSATPPGVSSRPSMPGVALTTAQQATPQPPSDAHSVFAATSLMAPGPPLATQNTAAPPPAPLTNGESSDRAPSINRDSLDIDQWTASMDAPSVLAPQDAAGDQPGAMQIISVAPAATPSATIEQAVAPVPTVGPTASSPPPSAADAVAAGASSPLASQGSPGRRGRRNMRSVEPSDRVMRTRK</sequence>
<keyword evidence="3" id="KW-1185">Reference proteome</keyword>
<dbReference type="AlphaFoldDB" id="A0A0N7LAH6"/>
<feature type="compositionally biased region" description="Low complexity" evidence="1">
    <location>
        <begin position="158"/>
        <end position="172"/>
    </location>
</feature>
<name>A0A0N7LAH6_9BASI</name>
<feature type="compositionally biased region" description="Basic and acidic residues" evidence="1">
    <location>
        <begin position="188"/>
        <end position="198"/>
    </location>
</feature>
<evidence type="ECO:0000313" key="3">
    <source>
        <dbReference type="Proteomes" id="UP000054845"/>
    </source>
</evidence>
<organism evidence="2 3">
    <name type="scientific">Ceraceosorus bombacis</name>
    <dbReference type="NCBI Taxonomy" id="401625"/>
    <lineage>
        <taxon>Eukaryota</taxon>
        <taxon>Fungi</taxon>
        <taxon>Dikarya</taxon>
        <taxon>Basidiomycota</taxon>
        <taxon>Ustilaginomycotina</taxon>
        <taxon>Exobasidiomycetes</taxon>
        <taxon>Ceraceosorales</taxon>
        <taxon>Ceraceosoraceae</taxon>
        <taxon>Ceraceosorus</taxon>
    </lineage>
</organism>
<dbReference type="Proteomes" id="UP000054845">
    <property type="component" value="Unassembled WGS sequence"/>
</dbReference>
<evidence type="ECO:0000256" key="1">
    <source>
        <dbReference type="SAM" id="MobiDB-lite"/>
    </source>
</evidence>
<reference evidence="2 3" key="1">
    <citation type="submission" date="2014-09" db="EMBL/GenBank/DDBJ databases">
        <authorList>
            <person name="Magalhaes I.L.F."/>
            <person name="Oliveira U."/>
            <person name="Santos F.R."/>
            <person name="Vidigal T.H.D.A."/>
            <person name="Brescovit A.D."/>
            <person name="Santos A.J."/>
        </authorList>
    </citation>
    <scope>NUCLEOTIDE SEQUENCE [LARGE SCALE GENOMIC DNA]</scope>
</reference>
<feature type="region of interest" description="Disordered" evidence="1">
    <location>
        <begin position="1"/>
        <end position="102"/>
    </location>
</feature>
<feature type="region of interest" description="Disordered" evidence="1">
    <location>
        <begin position="145"/>
        <end position="198"/>
    </location>
</feature>
<evidence type="ECO:0000313" key="2">
    <source>
        <dbReference type="EMBL" id="CEH16610.1"/>
    </source>
</evidence>